<evidence type="ECO:0000313" key="1">
    <source>
        <dbReference type="EMBL" id="KAI4838254.1"/>
    </source>
</evidence>
<accession>A0ACB9YAW5</accession>
<proteinExistence type="predicted"/>
<dbReference type="Proteomes" id="UP001056978">
    <property type="component" value="Chromosome 9"/>
</dbReference>
<reference evidence="1" key="1">
    <citation type="submission" date="2022-06" db="EMBL/GenBank/DDBJ databases">
        <title>The First Complete Genome of the Simian Malaria Parasite Plasmodium brasilianum.</title>
        <authorList>
            <person name="Bajic M."/>
            <person name="Ravishankar S."/>
        </authorList>
    </citation>
    <scope>NUCLEOTIDE SEQUENCE</scope>
    <source>
        <strain evidence="1">Bolivian I</strain>
    </source>
</reference>
<sequence length="5593" mass="658838">MLVYWAKSNTSKRIGNFKRLDNIIKFGNFKSLYCNYSALRKPFLKKFFTGIKEPSANMFVQKYSYGGFLNLHKMLSNSNINIIQEIKINNNISNVINKLREFRKYNDNIYEKFINSCSSFVKKLYIETFLDIDKSLAELNELLIKEVKYLLLTNSDAISEASKLNEENFKKNLVDKLYEEFLQQEKSEKDENNLLYFNKINMAQKLRKFLNLYSIGDPEAHEIILSLIQIDTSKITIDHKSILTNFDYILNSPNPYILLKNFVKGDEDIINDSFLKTYWICVKNLHLFFKSYNSHVLTVLGEKFKNDIFTYIDDVICHKKEKVIYNDEASYFLNIYNFFDSFLALLISKVHNSKVTILNENGILISIRINTLSDKLIQLVSTKYYSGTLIPHRLFDDLTYLLVHEELSILKALHNFEVTPIHVINDSSTFFQYKHSPATETIKIASITSQENEEVTKLIKNELEQNSTGQKKEDVKHYKTIADIITKYNGNNPLTQNNIYLLLHDIITGNLTNLSLLFSLEIINYLDEHCEDIDLRKENLRENMQEKEKGDKEKNNEYYNDLGLHLYYSDRLDIQNDDVNNSSTQNLLTNYIHDNPKLKKLYDSIMHSTEYSDSDSNNSELKESKTITEKMHLSKIRSDHSSDHESINLLQNEKKDISSDESHVSKNNDLTLSTYNKSNETFLENLSGPSTNMPTAGSRMRLSKSMSNLSTILTKEKGTSEWENGTNSEGKYKNLSKYMPNLSYIHDKKPFSEWINKNLKENNVDESSNNSNSTSTELLDYTTEDSASSSSTEHLYKGSKEEFLEDNDYSTARDTSLMPNSTSAMVDDPSFTDNQMSDEKHNKYINNSGSSYKQMEGADNTIDDQMNEFHIFRVRNMSNLKVENNNMHKEEEKYEKNMREIMNSAFYLRNICNEKKKIMEIEKLKSIKELKFDLLGTKYSILNKNLLFLNDSNLKNIFESIFFDSNQMKNSIIRIMSTYEIGNLENILDVNISDLNSHFYNLPNVFYNKKKILSLFSLNTSQDVINKIETKLYSVFTIVWVHYTNYLRKILDIFSTKELNVLSAMYYTFINTNKDDHHLNLLNNFGFTDVFLMYTLLISLKRNIYYINQNKSFDIQNDSLLKIQPLQIAHGDNGFYYIFENDFATKILNKNLDNKNKINAGFGLNFYSVKEIDKSIFNHNGDMVSELEEAKMSLPKKNLLTMIGSTEHASVSYNINNKTVTEKYSFLPIYRNENGIIINDVPALITAIICGQLNTLTNINDCIKKEDVFSPFSEKINSIIYNFYNNSTSFKSITFMSNKKAYQNVFSNFYDNEKILLRALILHLEEMSRNADALSKENEIRYHFSFVYNLIKRQVLKKGVPNHTIAVHLYALEEIIFKYKLYSEKVASTLILLSNKYAENEQFMEVLDIISLIFYRMKVEKMKQSVNQGTPEVHSEILVLDLIDVTNIMAFFNKVLNKIIKIEELEELIDNENIIISHIDEIMVVVRKIFESFDNYFYDIIEDDIRNIIIDTLLKKMKLLLIYYKNFIDDDSKKLSSLLVNNIKNKKSFLMFEGPITYNFPIDISYGKVKNFEKIFFLDLIQYSYSDYTSSHLKYTPDDKDEQSSNMSQLIERVKKVILLYHAFDIPQEYNEKLFQHIFDFAQEESVNKSLVRKSELWGRNVPTDTYAKLCVVNLQRLIRYYFESSRIKHLVDFMLNYDEVKVEIKRPIMEEKRTSSLYSCLKEQWLYKKNFQNMKSYLSNVKMRFSLNVQDIKTCVRKNEGYPHLNTLTNVMLNLLAYELDNIFQTKDKFNSIFLLMGVKRNDMSIKLLYKINNVLNIKQKVAIFYYSKNALLYLTEILSHHFKQKIIYLSENAEGEFSVYSFNPEKSDNDSKIIILKDDHTLKVFDQNNSLFKYEMHHVKDACFLHMYYDEVVNIKEYLESLEGKYAENPRISLEEIHGILRAYNYEMSYTNIQQAILVLLEHKDISSLKKVDLLNLIDLDIVKHRNMRVKNSYLHLLYLEVNSLFAFGYYNNLDNLLNDLFLCDKGLLEWFNESLFHRRKSDEVNNYNKLPLFVTSLRYMIKKLENITSNKLLVKEDYDKVMELFKTKTQEIVNNKVEEFKIDEKIKDKILKEIEEYKFSVSSKDRKPYYLISLIGLGHSYIQKFNKLQLGFHSSMSASSLIKLHKMYNLFLVNELADVMDILISTILKVYRNFFYKNKESIKSQQIKLSKKKRKEFCELILSMHNVHNDLLNCKNAKEEKDDTDVEKNNVESFTLYEDYLNYLYKNVYDFFYSVLNCLDDKSCFLEKEEHIKDVIRRFLKDNPFNEKMVWLIPFISKHFRSSLSILYIKDNDIRLYKYQEDSSIKFSIQILVQDENMFLILPTYFIHLNILNIITNTIIKSEGDISYNIKTLAPLYFNIPNCPLVIDESIKNRAKSNEYYSTYVAIIEEKVSLFLSKKIHIYSLLISIREDILNFKYVIYYEKFVKFLDIMDTFISILNSKIHLNVDITFEDILNSPNSIVENSINNIFSFIENDDYSIFGTEIIRICSNAMKNHSHRKHEAGTFLRLLDFLLKTIKVEIETQNKLLDNLSKVNEINMVKKKTYIQKLKSLESLIICEHVKIISNIMKYVEINLDNIINHIAYKSEKKHIEHEFINKVQIIHDCCLKYDFNELGATELTRKFFNELEKRNIKISDYSKVLQKLSDEEIDYEEWYSIACKIQVDYFKKNELFYIQHLNESTFWKKGAKFFTSKSIVSKLEEQKLYIDEKDIKRLSDNKLTYNEYKDLLYNVKILSRTDNNLDEKLINREHYAISIVWKFINTEICVNGQDIKFEDIYEKLKSHKNDVQYLSLLKKEDVHNLFNAIIIFHRLVEAIDEGTFNKYKSYRITNVLFEELIIRGIYISGDSLLTKEYIETICNYDMWKKDIKQVKVSNMLIRSLVPTKYVTYYSSASIFKILRFIRNSRINTYLVNALSYIIYRILKLGKTKKDMFNTITSEGIFRGSLDAIKLFLIKFNISLDTLITWFTTLLTSMHNVIENSIIEDILESIDYRRIFSNLFFLLHNIVEECYFKAILDFLLGYPFIVEFVNDHEEKVTEILLNFKKLFLLNFGTYINFFLHLYDSIESKFLTYIKYYVTKILNNLLSYSSEIIEKIMQIEIQRISLLEFISFNDEENMALMYENIIAIVQYEDFMNRLRETTVNKHKEYFSNQKKVQVSNSELIHSMYNKMKEHYQLEEPLIKNQDIQGGERDTRNAAVSSFLQKKMLYQLKNRQLENRQLKNLQLKNCRGRYKWHDTNICQGENLDKRKYFSASNKQKNIQPIFDNIRHNKQKLVNMQHNCNTKFGNMDSNMVKNMFSIHRINSMGMAYQKVNGRPARKNQNHNCNNLANNVRNNYTSNGSVRSGSICSGNGCSEKAARYCNVLSNHIKHMNLTNTPKNIFPVLRNSYDDDHLDSSFLENRSINENSNYYLTESYNYRTLSCLEKMFIHIFDANVNSLENKTKTCSSLYTHNWTKKVYKVSLEKLNDKERSIYDYTHDLFLYIKVNDIKCELHFKLNVPVQKKYILSSKKYKNAISDFNIFRENNQLCFIIINSNKRLDKNIHVCYTAELVPFYRTNDLTSYLNKSFRDVDNINNRKIQKENELVHEKNMENIDNMRIYPFNIIDGSGSSANNDSNDTTAYKNNSLALRSEKDSEMKNESISTLQEENYKKNGKELVNRRNYSKLAYAKSNNLRSGTLKNVNDNKKKKLKNPFKKIKKGINKIKYKIKERRKSAEKKDNLNNNIEKIQDALKYITNKKVINHLLEFEYFHSGKWSTTTFSLTIDTMKGTNENIKLILELGDYNIKTYYEVDLNGINNIPSLQKLDAFIKKSNIRNGISQRLKKYTKLNMILKYLFKFNHEIKHVSYVKWVKQVPMKNDYEQMGKMDSITMQRDDQRQKMTQEKSGNLDSGAEEQMMNKDNKDKKEKHTIEEYLKFTWYKEHNKRREEAIISVRSINPFNLKNHNSEILCEVNGDITDIFTIFETYSSRKKASSRKETDLANGDKEEKEEDKGDQISEKKEEEKIEVKGVDATNPSATHEIRGMRMKSTNINGRNSKYFSDYAKYFSKIYSLTEEENYFIKTRMDKTCALLKYRLILLSVIIIKSNNLSNLKKMNSLSNELLTNRYKFYKHIEYHQNKLFRKRHVYVENKHYIIKKKLECLIGLEFYKSLKNSLERKKILNNFLEDLAVEISSINKHFYKYYYTDNTNIHSSNFYLDNLKNIKSLCPIIYELKNKEKFNFSNTSKVDSSVKIPTTTDAEKKIKKCEKKVGFYGSTISFFGKVIDESIGKTRIKNIAMFSYQCEKSIFNGKNLSELDDYYKNFCINIFDKEIEELDEPFKPNTEWINMLYNTFSSNKNHNNYGGNNYSEIKCFGFADRDELKAYEKKKGAKCKITILNRTLNVLQQFIDKYYKLKEDGISNGNAYNIYALFKNIYIVMIYKLMFETRAFKPLRIQQKLNLVGNKYTKLLYKKENYSKYLSYMLDKISTLYLEIEFLYRDHVFLRNISFPSDAVEILMFLHKPFSDDAYGYKLSADPNKAINEGEQNTRVYAFFVLNLLGYYPEIQKVLLEASQNVEFIYKLLDIDVIEMKKILESKEEASSKNGGSSNTQKNEQKQKDSSEKNQTGIADKITKPFGTIYNYLFSRGEDEGDYNSSSVYATESMEKSKMNDIKYEINDFKWMEKEQIYSIKKLIVQHELVDYFVKGIKLMNLQSYLNDNNYLVAYKKALNEELKKKDFHHHFIKTTPPFNFDTYKVHHLLLFAFYYGFSDIIRTRRQYVNLETTINRTIDNNKSIYVYRTKSYNTFNLDPEKRGTLNKEHEEIAKLVYKYAIQYRFYHKDDINNNGGNNDSGSDDTNDSTNNRSNVFFKFNKKQKNELISMLKSKNKKAYTPRDLDEIISFIQIMVENYIFILNNYPSNFSLSKRSSFYDNFIKNVKQFFFSFNKKNNLIYIINQKDINYNMQAIKQISDKSTAINLIKSIIDFILFAATRSYNVDYAIKNVISINNNDDISLKNIPKKSCSTSNCRNRKFNEGYIFLEGPLTMYNYNKKSRKRTENYSKMNPSMEKVHYYHSLGYNPFGAHDSVNTKRIGTVSRRTNNHCKCYNKYIPVELWGYKNVDTRRCRKFVPLLKGGKMSRYTYPLGINTERKKRNMVICKNRVNTFKNIDWYNSSNTISDKKKGGTVEVRKSCSEKCNKPNWSKRGNYDSPAFYQIRNEKDMLSNHSIINKGNLSISFIPEDAGKPNYIRNGTLRNRVNNNNIIKGEEEGAPMSSEITIKETTNPIEIIKNVPYNFIENEHKNNIQSSDMLSNFLGTQMSNLYSKLKGGVFSFTFVHGFDFFLRNSLFFYRRHMISKYITYYTKMNVIQSLDMLFLIVRNVELNTSLTNTDSMKHSLFDICLCNMQNLSVSLKNILNVIDEEKLEKLLSNIIAVIHMRYTGNARFIEDLVNNINEALSKNITLKKLFGNFISYLTISSIQTVELYFHSRYKKKLLSIIITFLNKISATVSNIFGEPFFQSYVCTHLIKIGESFIQEFNAENTVYRFFMDIGEINFIDIIVSYAYNYLPKAVRDFTEK</sequence>
<keyword evidence="2" id="KW-1185">Reference proteome</keyword>
<gene>
    <name evidence="1" type="ORF">MKS88_002728</name>
</gene>
<protein>
    <submittedName>
        <fullName evidence="1">Uncharacterized protein</fullName>
    </submittedName>
</protein>
<name>A0ACB9YAW5_PLABR</name>
<evidence type="ECO:0000313" key="2">
    <source>
        <dbReference type="Proteomes" id="UP001056978"/>
    </source>
</evidence>
<dbReference type="EMBL" id="CM043777">
    <property type="protein sequence ID" value="KAI4838254.1"/>
    <property type="molecule type" value="Genomic_DNA"/>
</dbReference>
<comment type="caution">
    <text evidence="1">The sequence shown here is derived from an EMBL/GenBank/DDBJ whole genome shotgun (WGS) entry which is preliminary data.</text>
</comment>
<organism evidence="1 2">
    <name type="scientific">Plasmodium brasilianum</name>
    <dbReference type="NCBI Taxonomy" id="5824"/>
    <lineage>
        <taxon>Eukaryota</taxon>
        <taxon>Sar</taxon>
        <taxon>Alveolata</taxon>
        <taxon>Apicomplexa</taxon>
        <taxon>Aconoidasida</taxon>
        <taxon>Haemosporida</taxon>
        <taxon>Plasmodiidae</taxon>
        <taxon>Plasmodium</taxon>
        <taxon>Plasmodium (Plasmodium)</taxon>
    </lineage>
</organism>